<comment type="caution">
    <text evidence="2">The sequence shown here is derived from an EMBL/GenBank/DDBJ whole genome shotgun (WGS) entry which is preliminary data.</text>
</comment>
<evidence type="ECO:0000256" key="1">
    <source>
        <dbReference type="SAM" id="Phobius"/>
    </source>
</evidence>
<keyword evidence="1" id="KW-0812">Transmembrane</keyword>
<evidence type="ECO:0000313" key="2">
    <source>
        <dbReference type="EMBL" id="RWY44366.1"/>
    </source>
</evidence>
<dbReference type="AlphaFoldDB" id="A0A444MFN9"/>
<proteinExistence type="predicted"/>
<dbReference type="PANTHER" id="PTHR34980">
    <property type="entry name" value="INNER MEMBRANE PROTEIN-RELATED-RELATED"/>
    <property type="match status" value="1"/>
</dbReference>
<dbReference type="PANTHER" id="PTHR34980:SF2">
    <property type="entry name" value="INNER MEMBRANE PROTEIN YHAH-RELATED"/>
    <property type="match status" value="1"/>
</dbReference>
<dbReference type="Proteomes" id="UP000287168">
    <property type="component" value="Unassembled WGS sequence"/>
</dbReference>
<keyword evidence="3" id="KW-1185">Reference proteome</keyword>
<protein>
    <submittedName>
        <fullName evidence="2">DUF805 domain-containing protein</fullName>
    </submittedName>
</protein>
<feature type="transmembrane region" description="Helical" evidence="1">
    <location>
        <begin position="90"/>
        <end position="115"/>
    </location>
</feature>
<dbReference type="Pfam" id="PF05656">
    <property type="entry name" value="DUF805"/>
    <property type="match status" value="1"/>
</dbReference>
<feature type="transmembrane region" description="Helical" evidence="1">
    <location>
        <begin position="26"/>
        <end position="43"/>
    </location>
</feature>
<evidence type="ECO:0000313" key="3">
    <source>
        <dbReference type="Proteomes" id="UP000287168"/>
    </source>
</evidence>
<feature type="transmembrane region" description="Helical" evidence="1">
    <location>
        <begin position="127"/>
        <end position="154"/>
    </location>
</feature>
<feature type="transmembrane region" description="Helical" evidence="1">
    <location>
        <begin position="55"/>
        <end position="78"/>
    </location>
</feature>
<reference evidence="2 3" key="1">
    <citation type="journal article" date="2015" name="Int. J. Syst. Evol. Microbiol.">
        <title>Gemmobacter intermedius sp. nov., isolated from a white stork (Ciconia ciconia).</title>
        <authorList>
            <person name="Kampfer P."/>
            <person name="Jerzak L."/>
            <person name="Wilharm G."/>
            <person name="Golke J."/>
            <person name="Busse H.J."/>
            <person name="Glaeser S.P."/>
        </authorList>
    </citation>
    <scope>NUCLEOTIDE SEQUENCE [LARGE SCALE GENOMIC DNA]</scope>
    <source>
        <strain evidence="2 3">119/4</strain>
    </source>
</reference>
<dbReference type="RefSeq" id="WP_128486728.1">
    <property type="nucleotide sequence ID" value="NZ_JBHLXB010000170.1"/>
</dbReference>
<sequence length="172" mass="19086">MGFAESIRTCFSKYFTFSGRAARPEFWWFVLFIFVSNIVLTLFDEQFFGLPGQNFLTGSPLSGLFSLVVFFPMLAVAWRRLHDTGRPGWLAILPIALNILAIVGVFSGIVLFATMHQQGGDEDQLRSLAAILGVNGILLVFAAQFVMTVLLIWWCSRPGEPGVNAWGAPPLR</sequence>
<gene>
    <name evidence="2" type="ORF">EP867_03045</name>
</gene>
<organism evidence="2 3">
    <name type="scientific">Falsigemmobacter intermedius</name>
    <dbReference type="NCBI Taxonomy" id="1553448"/>
    <lineage>
        <taxon>Bacteria</taxon>
        <taxon>Pseudomonadati</taxon>
        <taxon>Pseudomonadota</taxon>
        <taxon>Alphaproteobacteria</taxon>
        <taxon>Rhodobacterales</taxon>
        <taxon>Paracoccaceae</taxon>
        <taxon>Falsigemmobacter</taxon>
    </lineage>
</organism>
<accession>A0A444MFN9</accession>
<dbReference type="GO" id="GO:0005886">
    <property type="term" value="C:plasma membrane"/>
    <property type="evidence" value="ECO:0007669"/>
    <property type="project" value="TreeGrafter"/>
</dbReference>
<dbReference type="InterPro" id="IPR008523">
    <property type="entry name" value="DUF805"/>
</dbReference>
<name>A0A444MFN9_9RHOB</name>
<dbReference type="OrthoDB" id="9812349at2"/>
<keyword evidence="1" id="KW-1133">Transmembrane helix</keyword>
<keyword evidence="1" id="KW-0472">Membrane</keyword>
<dbReference type="EMBL" id="SBLC01000003">
    <property type="protein sequence ID" value="RWY44366.1"/>
    <property type="molecule type" value="Genomic_DNA"/>
</dbReference>